<dbReference type="AlphaFoldDB" id="A0A0C9QE30"/>
<evidence type="ECO:0000313" key="2">
    <source>
        <dbReference type="Proteomes" id="UP000032552"/>
    </source>
</evidence>
<reference evidence="2" key="1">
    <citation type="submission" date="2014-05" db="EMBL/GenBank/DDBJ databases">
        <title>Whole genome sequencing of Lactobacillus casei NRIC0644.</title>
        <authorList>
            <person name="Atarashi H."/>
            <person name="Yoshida Y."/>
            <person name="Fujimura S."/>
            <person name="Tanaka N."/>
            <person name="Shiwa Y."/>
            <person name="Yoshikawa H."/>
            <person name="Okada S."/>
            <person name="Nakagawa J."/>
        </authorList>
    </citation>
    <scope>NUCLEOTIDE SEQUENCE [LARGE SCALE GENOMIC DNA]</scope>
    <source>
        <strain evidence="2">NRIC0644</strain>
    </source>
</reference>
<dbReference type="RefSeq" id="WP_003573521.1">
    <property type="nucleotide sequence ID" value="NZ_BAYM01000390.1"/>
</dbReference>
<evidence type="ECO:0008006" key="3">
    <source>
        <dbReference type="Google" id="ProtNLM"/>
    </source>
</evidence>
<protein>
    <recommendedName>
        <fullName evidence="3">Bacteriocin immunity protein</fullName>
    </recommendedName>
</protein>
<proteinExistence type="predicted"/>
<dbReference type="Proteomes" id="UP000032552">
    <property type="component" value="Unassembled WGS sequence"/>
</dbReference>
<sequence>MNEKQAIIAKMLELQHLFEKQPDGTSRKIVLKIKQAIDKLASNRTAAIDISTQVRPISRFIRDEMTEHNYNLTLEQRTLLFDIEGKAQDVENKFQTAADWFLF</sequence>
<gene>
    <name evidence="1" type="ORF">LC0644_2626</name>
</gene>
<organism evidence="1 2">
    <name type="scientific">Lacticaseibacillus paracasei NRIC 0644</name>
    <dbReference type="NCBI Taxonomy" id="1435038"/>
    <lineage>
        <taxon>Bacteria</taxon>
        <taxon>Bacillati</taxon>
        <taxon>Bacillota</taxon>
        <taxon>Bacilli</taxon>
        <taxon>Lactobacillales</taxon>
        <taxon>Lactobacillaceae</taxon>
        <taxon>Lacticaseibacillus</taxon>
    </lineage>
</organism>
<comment type="caution">
    <text evidence="1">The sequence shown here is derived from an EMBL/GenBank/DDBJ whole genome shotgun (WGS) entry which is preliminary data.</text>
</comment>
<accession>A0A0C9QE30</accession>
<dbReference type="EMBL" id="BAYM01000390">
    <property type="protein sequence ID" value="GAN38037.1"/>
    <property type="molecule type" value="Genomic_DNA"/>
</dbReference>
<name>A0A0C9QE30_LACPA</name>
<evidence type="ECO:0000313" key="1">
    <source>
        <dbReference type="EMBL" id="GAN38037.1"/>
    </source>
</evidence>